<evidence type="ECO:0000256" key="5">
    <source>
        <dbReference type="ARBA" id="ARBA00022989"/>
    </source>
</evidence>
<proteinExistence type="inferred from homology"/>
<evidence type="ECO:0000256" key="4">
    <source>
        <dbReference type="ARBA" id="ARBA00022692"/>
    </source>
</evidence>
<dbReference type="PANTHER" id="PTHR30487">
    <property type="entry name" value="TYPE 4 PREPILIN-LIKE PROTEINS LEADER PEPTIDE-PROCESSING ENZYME"/>
    <property type="match status" value="1"/>
</dbReference>
<dbReference type="GO" id="GO:0006465">
    <property type="term" value="P:signal peptide processing"/>
    <property type="evidence" value="ECO:0007669"/>
    <property type="project" value="TreeGrafter"/>
</dbReference>
<feature type="transmembrane region" description="Helical" evidence="7">
    <location>
        <begin position="124"/>
        <end position="141"/>
    </location>
</feature>
<dbReference type="Pfam" id="PF01478">
    <property type="entry name" value="Peptidase_A24"/>
    <property type="match status" value="1"/>
</dbReference>
<accession>A0A1R1QJM2</accession>
<dbReference type="GO" id="GO:0004190">
    <property type="term" value="F:aspartic-type endopeptidase activity"/>
    <property type="evidence" value="ECO:0007669"/>
    <property type="project" value="InterPro"/>
</dbReference>
<evidence type="ECO:0000256" key="6">
    <source>
        <dbReference type="ARBA" id="ARBA00023136"/>
    </source>
</evidence>
<dbReference type="Gene3D" id="1.20.120.1220">
    <property type="match status" value="1"/>
</dbReference>
<dbReference type="AlphaFoldDB" id="A0A1R1RKI4"/>
<evidence type="ECO:0000256" key="7">
    <source>
        <dbReference type="SAM" id="Phobius"/>
    </source>
</evidence>
<feature type="domain" description="Prepilin type IV endopeptidase peptidase" evidence="8">
    <location>
        <begin position="101"/>
        <end position="205"/>
    </location>
</feature>
<organism evidence="10 11">
    <name type="scientific">Bacillus swezeyi</name>
    <dbReference type="NCBI Taxonomy" id="1925020"/>
    <lineage>
        <taxon>Bacteria</taxon>
        <taxon>Bacillati</taxon>
        <taxon>Bacillota</taxon>
        <taxon>Bacilli</taxon>
        <taxon>Bacillales</taxon>
        <taxon>Bacillaceae</taxon>
        <taxon>Bacillus</taxon>
    </lineage>
</organism>
<reference evidence="10 11" key="1">
    <citation type="submission" date="2017-01" db="EMBL/GenBank/DDBJ databases">
        <title>Bacillus phylogenomics.</title>
        <authorList>
            <person name="Dunlap C."/>
        </authorList>
    </citation>
    <scope>NUCLEOTIDE SEQUENCE [LARGE SCALE GENOMIC DNA]</scope>
    <source>
        <strain evidence="10 11">NRRL B-41282</strain>
    </source>
</reference>
<evidence type="ECO:0000313" key="11">
    <source>
        <dbReference type="Proteomes" id="UP000187367"/>
    </source>
</evidence>
<sequence>MFLAYLFLAGLVFGSFFNAAGRRIPAKISLITPRSSCPVCRRKLTFLELIPVLSYLFLQGRCRGCKSPVSIVYPAVELSAAMLFVLAGLRFGCQGELVIALALISLLLIVFVSDVVYMVIPDAILCFFLPFFVIGRVLVPLEPWHSSLTGAIAGFLLPLFTVVVTRNGIGGGDVKLFAVIGFVLGSRLIFLVFFLSAAAGTVLGIAGILAGKVKRREPMPFAPAILIGTLASCFYGQQLIDRYIQFMLV</sequence>
<evidence type="ECO:0000259" key="9">
    <source>
        <dbReference type="Pfam" id="PF06750"/>
    </source>
</evidence>
<feature type="domain" description="Prepilin peptidase A24 N-terminal" evidence="9">
    <location>
        <begin position="9"/>
        <end position="91"/>
    </location>
</feature>
<protein>
    <submittedName>
        <fullName evidence="10">Prepilin peptidase</fullName>
    </submittedName>
</protein>
<comment type="similarity">
    <text evidence="2">Belongs to the peptidase A24 family.</text>
</comment>
<name>A0A1R1RKI4_9BACI</name>
<dbReference type="PANTHER" id="PTHR30487:SF0">
    <property type="entry name" value="PREPILIN LEADER PEPTIDASE_N-METHYLTRANSFERASE-RELATED"/>
    <property type="match status" value="1"/>
</dbReference>
<evidence type="ECO:0000256" key="3">
    <source>
        <dbReference type="ARBA" id="ARBA00022475"/>
    </source>
</evidence>
<dbReference type="InterPro" id="IPR000045">
    <property type="entry name" value="Prepilin_IV_endopep_pep"/>
</dbReference>
<feature type="transmembrane region" description="Helical" evidence="7">
    <location>
        <begin position="176"/>
        <end position="209"/>
    </location>
</feature>
<feature type="transmembrane region" description="Helical" evidence="7">
    <location>
        <begin position="97"/>
        <end position="117"/>
    </location>
</feature>
<keyword evidence="6 7" id="KW-0472">Membrane</keyword>
<keyword evidence="5 7" id="KW-1133">Transmembrane helix</keyword>
<evidence type="ECO:0000259" key="8">
    <source>
        <dbReference type="Pfam" id="PF01478"/>
    </source>
</evidence>
<dbReference type="OrthoDB" id="9789291at2"/>
<keyword evidence="11" id="KW-1185">Reference proteome</keyword>
<keyword evidence="4 7" id="KW-0812">Transmembrane</keyword>
<evidence type="ECO:0000256" key="1">
    <source>
        <dbReference type="ARBA" id="ARBA00004651"/>
    </source>
</evidence>
<evidence type="ECO:0000256" key="2">
    <source>
        <dbReference type="ARBA" id="ARBA00005801"/>
    </source>
</evidence>
<dbReference type="Proteomes" id="UP000187367">
    <property type="component" value="Unassembled WGS sequence"/>
</dbReference>
<dbReference type="RefSeq" id="WP_076763013.1">
    <property type="nucleotide sequence ID" value="NZ_JARMMH010000001.1"/>
</dbReference>
<evidence type="ECO:0000313" key="10">
    <source>
        <dbReference type="EMBL" id="OMI04863.1"/>
    </source>
</evidence>
<feature type="transmembrane region" description="Helical" evidence="7">
    <location>
        <begin position="147"/>
        <end position="164"/>
    </location>
</feature>
<gene>
    <name evidence="10" type="ORF">BW143_12835</name>
</gene>
<dbReference type="EMBL" id="MTJL01000024">
    <property type="protein sequence ID" value="OMI04863.1"/>
    <property type="molecule type" value="Genomic_DNA"/>
</dbReference>
<dbReference type="InterPro" id="IPR050882">
    <property type="entry name" value="Prepilin_peptidase/N-MTase"/>
</dbReference>
<comment type="subcellular location">
    <subcellularLocation>
        <location evidence="1">Cell membrane</location>
        <topology evidence="1">Multi-pass membrane protein</topology>
    </subcellularLocation>
</comment>
<accession>A0A1R1RKI4</accession>
<feature type="transmembrane region" description="Helical" evidence="7">
    <location>
        <begin position="221"/>
        <end position="240"/>
    </location>
</feature>
<dbReference type="Pfam" id="PF06750">
    <property type="entry name" value="A24_N_bact"/>
    <property type="match status" value="1"/>
</dbReference>
<keyword evidence="3" id="KW-1003">Cell membrane</keyword>
<dbReference type="InterPro" id="IPR010627">
    <property type="entry name" value="Prepilin_pept_A24_N"/>
</dbReference>
<comment type="caution">
    <text evidence="10">The sequence shown here is derived from an EMBL/GenBank/DDBJ whole genome shotgun (WGS) entry which is preliminary data.</text>
</comment>
<dbReference type="GO" id="GO:0005886">
    <property type="term" value="C:plasma membrane"/>
    <property type="evidence" value="ECO:0007669"/>
    <property type="project" value="UniProtKB-SubCell"/>
</dbReference>